<evidence type="ECO:0000256" key="5">
    <source>
        <dbReference type="ARBA" id="ARBA00022825"/>
    </source>
</evidence>
<keyword evidence="5" id="KW-0720">Serine protease</keyword>
<dbReference type="GO" id="GO:0008236">
    <property type="term" value="F:serine-type peptidase activity"/>
    <property type="evidence" value="ECO:0007669"/>
    <property type="project" value="UniProtKB-KW"/>
</dbReference>
<dbReference type="CDD" id="cd07018">
    <property type="entry name" value="S49_SppA_67K_type"/>
    <property type="match status" value="1"/>
</dbReference>
<organism evidence="9 10">
    <name type="scientific">Rubinisphaera italica</name>
    <dbReference type="NCBI Taxonomy" id="2527969"/>
    <lineage>
        <taxon>Bacteria</taxon>
        <taxon>Pseudomonadati</taxon>
        <taxon>Planctomycetota</taxon>
        <taxon>Planctomycetia</taxon>
        <taxon>Planctomycetales</taxon>
        <taxon>Planctomycetaceae</taxon>
        <taxon>Rubinisphaera</taxon>
    </lineage>
</organism>
<evidence type="ECO:0000256" key="1">
    <source>
        <dbReference type="ARBA" id="ARBA00004370"/>
    </source>
</evidence>
<dbReference type="InterPro" id="IPR004634">
    <property type="entry name" value="Pept_S49_pIV"/>
</dbReference>
<comment type="subcellular location">
    <subcellularLocation>
        <location evidence="1">Membrane</location>
    </subcellularLocation>
</comment>
<dbReference type="EMBL" id="SJPG01000001">
    <property type="protein sequence ID" value="TWT63777.1"/>
    <property type="molecule type" value="Genomic_DNA"/>
</dbReference>
<evidence type="ECO:0000256" key="6">
    <source>
        <dbReference type="ARBA" id="ARBA00023136"/>
    </source>
</evidence>
<evidence type="ECO:0000256" key="4">
    <source>
        <dbReference type="ARBA" id="ARBA00022801"/>
    </source>
</evidence>
<dbReference type="EC" id="3.4.21.-" evidence="9"/>
<keyword evidence="6" id="KW-0472">Membrane</keyword>
<keyword evidence="3 9" id="KW-0645">Protease</keyword>
<dbReference type="SUPFAM" id="SSF52096">
    <property type="entry name" value="ClpP/crotonase"/>
    <property type="match status" value="2"/>
</dbReference>
<dbReference type="InterPro" id="IPR002142">
    <property type="entry name" value="Peptidase_S49"/>
</dbReference>
<dbReference type="InterPro" id="IPR047272">
    <property type="entry name" value="S49_SppA_C"/>
</dbReference>
<evidence type="ECO:0000256" key="3">
    <source>
        <dbReference type="ARBA" id="ARBA00022670"/>
    </source>
</evidence>
<dbReference type="NCBIfam" id="TIGR00706">
    <property type="entry name" value="SppA_dom"/>
    <property type="match status" value="1"/>
</dbReference>
<dbReference type="InterPro" id="IPR004635">
    <property type="entry name" value="Pept_S49_SppA"/>
</dbReference>
<dbReference type="GO" id="GO:0006465">
    <property type="term" value="P:signal peptide processing"/>
    <property type="evidence" value="ECO:0007669"/>
    <property type="project" value="InterPro"/>
</dbReference>
<dbReference type="InterPro" id="IPR029045">
    <property type="entry name" value="ClpP/crotonase-like_dom_sf"/>
</dbReference>
<accession>A0A5C5XKM2</accession>
<dbReference type="RefSeq" id="WP_242631395.1">
    <property type="nucleotide sequence ID" value="NZ_SJPG01000001.1"/>
</dbReference>
<evidence type="ECO:0000256" key="7">
    <source>
        <dbReference type="PIRSR" id="PIRSR001217-1"/>
    </source>
</evidence>
<reference evidence="9 10" key="1">
    <citation type="submission" date="2019-02" db="EMBL/GenBank/DDBJ databases">
        <title>Deep-cultivation of Planctomycetes and their phenomic and genomic characterization uncovers novel biology.</title>
        <authorList>
            <person name="Wiegand S."/>
            <person name="Jogler M."/>
            <person name="Boedeker C."/>
            <person name="Pinto D."/>
            <person name="Vollmers J."/>
            <person name="Rivas-Marin E."/>
            <person name="Kohn T."/>
            <person name="Peeters S.H."/>
            <person name="Heuer A."/>
            <person name="Rast P."/>
            <person name="Oberbeckmann S."/>
            <person name="Bunk B."/>
            <person name="Jeske O."/>
            <person name="Meyerdierks A."/>
            <person name="Storesund J.E."/>
            <person name="Kallscheuer N."/>
            <person name="Luecker S."/>
            <person name="Lage O.M."/>
            <person name="Pohl T."/>
            <person name="Merkel B.J."/>
            <person name="Hornburger P."/>
            <person name="Mueller R.-W."/>
            <person name="Bruemmer F."/>
            <person name="Labrenz M."/>
            <person name="Spormann A.M."/>
            <person name="Op Den Camp H."/>
            <person name="Overmann J."/>
            <person name="Amann R."/>
            <person name="Jetten M.S.M."/>
            <person name="Mascher T."/>
            <person name="Medema M.H."/>
            <person name="Devos D.P."/>
            <person name="Kaster A.-K."/>
            <person name="Ovreas L."/>
            <person name="Rohde M."/>
            <person name="Galperin M.Y."/>
            <person name="Jogler C."/>
        </authorList>
    </citation>
    <scope>NUCLEOTIDE SEQUENCE [LARGE SCALE GENOMIC DNA]</scope>
    <source>
        <strain evidence="9 10">Pan54</strain>
    </source>
</reference>
<feature type="domain" description="Peptidase S49" evidence="8">
    <location>
        <begin position="389"/>
        <end position="540"/>
    </location>
</feature>
<dbReference type="CDD" id="cd07023">
    <property type="entry name" value="S49_Sppa_N_C"/>
    <property type="match status" value="1"/>
</dbReference>
<dbReference type="Gene3D" id="3.90.226.10">
    <property type="entry name" value="2-enoyl-CoA Hydratase, Chain A, domain 1"/>
    <property type="match status" value="3"/>
</dbReference>
<evidence type="ECO:0000259" key="8">
    <source>
        <dbReference type="Pfam" id="PF01343"/>
    </source>
</evidence>
<evidence type="ECO:0000313" key="10">
    <source>
        <dbReference type="Proteomes" id="UP000316095"/>
    </source>
</evidence>
<feature type="active site" description="Proton donor/acceptor" evidence="7">
    <location>
        <position position="192"/>
    </location>
</feature>
<protein>
    <submittedName>
        <fullName evidence="9">Protease 4</fullName>
        <ecNumber evidence="9">3.4.21.-</ecNumber>
    </submittedName>
</protein>
<evidence type="ECO:0000256" key="2">
    <source>
        <dbReference type="ARBA" id="ARBA00008683"/>
    </source>
</evidence>
<sequence length="615" mass="67246">MILNRLSSLICLLLIFGSVELVQAQSSRRSSSATAVAEKEKSSEKAESEQTEIKWAEIELSGMLPEGPSLPGLFGEISESVNRIFDRLDRAIEDDEVDAIVLKINNPLVGMGTVYELHTKIKAIRKQGKPVYAMLETALTPDYLIATACDKIYQPEPGMLLMTGMRAEVSFYKNLFDRLDIEADILRVGKYKAAAEPYTRTEMSPEFREEISELLDGQYAMLIKMIADSRNMTEKEVEAAINTGPHTAASALEAGLIDGLYYSDQLEEIALENEDDATFKLAKKYGKEKVDVNFDGFTGMMKMMNLMMGVEPRSKKSVEPQIAVIYATGAIMSGRGSGGLFGGDGIGSDTMIETIREAAENDRVKAIVLRVNSPGGSALASDLIWRALEQVDKPIVVSMGDVAASGGYYISMGANYIYAEPGTVTGSIGVVGGKLALEGLFEKIGITTSYVTRGDNSGALSAMQPFNDSERKAMQKMMNDIYELFVTKAAEGRDMKVERLKELGGGRIYTGEVAVENGLVDEIGTLDQAVEKAKELADLKGNNKVERLLLPKPTSPFEQLFGPIDTRMQQASAAELVEGVLPVEMTAQLKRALMIDNLSKTEPRLLLMPFDLKFE</sequence>
<feature type="domain" description="Peptidase S49" evidence="8">
    <location>
        <begin position="124"/>
        <end position="267"/>
    </location>
</feature>
<dbReference type="InterPro" id="IPR047217">
    <property type="entry name" value="S49_SppA_67K_type_N"/>
</dbReference>
<dbReference type="Proteomes" id="UP000316095">
    <property type="component" value="Unassembled WGS sequence"/>
</dbReference>
<dbReference type="Gene3D" id="6.20.330.10">
    <property type="match status" value="1"/>
</dbReference>
<dbReference type="GO" id="GO:0016020">
    <property type="term" value="C:membrane"/>
    <property type="evidence" value="ECO:0007669"/>
    <property type="project" value="UniProtKB-SubCell"/>
</dbReference>
<dbReference type="PANTHER" id="PTHR33209">
    <property type="entry name" value="PROTEASE 4"/>
    <property type="match status" value="1"/>
</dbReference>
<keyword evidence="4 9" id="KW-0378">Hydrolase</keyword>
<dbReference type="AlphaFoldDB" id="A0A5C5XKM2"/>
<name>A0A5C5XKM2_9PLAN</name>
<dbReference type="PIRSF" id="PIRSF001217">
    <property type="entry name" value="Protease_4_SppA"/>
    <property type="match status" value="1"/>
</dbReference>
<dbReference type="PANTHER" id="PTHR33209:SF1">
    <property type="entry name" value="PEPTIDASE S49 DOMAIN-CONTAINING PROTEIN"/>
    <property type="match status" value="1"/>
</dbReference>
<feature type="active site" description="Nucleophile" evidence="7">
    <location>
        <position position="405"/>
    </location>
</feature>
<dbReference type="Pfam" id="PF01343">
    <property type="entry name" value="Peptidase_S49"/>
    <property type="match status" value="2"/>
</dbReference>
<proteinExistence type="inferred from homology"/>
<keyword evidence="10" id="KW-1185">Reference proteome</keyword>
<evidence type="ECO:0000313" key="9">
    <source>
        <dbReference type="EMBL" id="TWT63777.1"/>
    </source>
</evidence>
<gene>
    <name evidence="9" type="primary">sppA_2</name>
    <name evidence="9" type="ORF">Pan54_45350</name>
</gene>
<comment type="caution">
    <text evidence="9">The sequence shown here is derived from an EMBL/GenBank/DDBJ whole genome shotgun (WGS) entry which is preliminary data.</text>
</comment>
<dbReference type="NCBIfam" id="TIGR00705">
    <property type="entry name" value="SppA_67K"/>
    <property type="match status" value="1"/>
</dbReference>
<comment type="similarity">
    <text evidence="2">Belongs to the peptidase S49 family.</text>
</comment>